<dbReference type="STRING" id="1777141.AWB80_08462"/>
<evidence type="ECO:0000313" key="1">
    <source>
        <dbReference type="EMBL" id="SAL02890.1"/>
    </source>
</evidence>
<sequence>MRFHRYSLEGPVNHFVHLRTNGELVLGEEEAELFNELDAATRENIADLVSNGPRETERRIREAIA</sequence>
<dbReference type="RefSeq" id="WP_061180589.1">
    <property type="nucleotide sequence ID" value="NZ_FCOE02000097.1"/>
</dbReference>
<dbReference type="Proteomes" id="UP000054911">
    <property type="component" value="Unassembled WGS sequence"/>
</dbReference>
<protein>
    <submittedName>
        <fullName evidence="1">Uncharacterized protein</fullName>
    </submittedName>
</protein>
<keyword evidence="2" id="KW-1185">Reference proteome</keyword>
<accession>A0A158E855</accession>
<proteinExistence type="predicted"/>
<dbReference type="AlphaFoldDB" id="A0A158E855"/>
<evidence type="ECO:0000313" key="2">
    <source>
        <dbReference type="Proteomes" id="UP000054911"/>
    </source>
</evidence>
<name>A0A158E855_9BURK</name>
<reference evidence="1" key="1">
    <citation type="submission" date="2016-01" db="EMBL/GenBank/DDBJ databases">
        <authorList>
            <person name="Peeters C."/>
        </authorList>
    </citation>
    <scope>NUCLEOTIDE SEQUENCE [LARGE SCALE GENOMIC DNA]</scope>
    <source>
        <strain evidence="1">LMG 29323</strain>
    </source>
</reference>
<comment type="caution">
    <text evidence="1">The sequence shown here is derived from an EMBL/GenBank/DDBJ whole genome shotgun (WGS) entry which is preliminary data.</text>
</comment>
<organism evidence="1 2">
    <name type="scientific">Caballeronia pedi</name>
    <dbReference type="NCBI Taxonomy" id="1777141"/>
    <lineage>
        <taxon>Bacteria</taxon>
        <taxon>Pseudomonadati</taxon>
        <taxon>Pseudomonadota</taxon>
        <taxon>Betaproteobacteria</taxon>
        <taxon>Burkholderiales</taxon>
        <taxon>Burkholderiaceae</taxon>
        <taxon>Caballeronia</taxon>
    </lineage>
</organism>
<dbReference type="EMBL" id="FCOE02000097">
    <property type="protein sequence ID" value="SAL02890.1"/>
    <property type="molecule type" value="Genomic_DNA"/>
</dbReference>
<gene>
    <name evidence="1" type="ORF">AWB80_08462</name>
</gene>